<keyword evidence="1 4" id="KW-0808">Transferase</keyword>
<dbReference type="EMBL" id="CP062983">
    <property type="protein sequence ID" value="QPC82290.1"/>
    <property type="molecule type" value="Genomic_DNA"/>
</dbReference>
<feature type="domain" description="N-acetyltransferase" evidence="3">
    <location>
        <begin position="180"/>
        <end position="345"/>
    </location>
</feature>
<dbReference type="CDD" id="cd04301">
    <property type="entry name" value="NAT_SF"/>
    <property type="match status" value="2"/>
</dbReference>
<dbReference type="InterPro" id="IPR016181">
    <property type="entry name" value="Acyl_CoA_acyltransferase"/>
</dbReference>
<dbReference type="GO" id="GO:0016747">
    <property type="term" value="F:acyltransferase activity, transferring groups other than amino-acyl groups"/>
    <property type="evidence" value="ECO:0007669"/>
    <property type="project" value="InterPro"/>
</dbReference>
<evidence type="ECO:0000313" key="4">
    <source>
        <dbReference type="EMBL" id="QPC82290.1"/>
    </source>
</evidence>
<sequence length="348" mass="39981">MQFIQQKLIQGLPAGYTSTITQPEDAEQIAKMWAAVGDYLGQTRQYDPNEIRSDWETPDYHLQESSRCVRNEDGDVVGYLNLWDNANPPLHPHVSFGIHPDHFDAGIGEPMLQWAEARARQAIDRCPPEVRVSMLMSSNLKNQPIIDTMESYGLKAIRYFFRMIINMTEAPPKPQLPEGYIIRPMKFPEELEATIRADDAGFKDHWGYMESSWEDLLKEWNHHVETDKYFDPDLWFLAIEEATGEIAGISLCRNEAWAEPSLAYVMDLCVLREHRKKGLALALLHHSFGEFWQRGRKDVALHVDGSSLTGAVRLYERAGMHQDETTAQYELLLREGEELMTTAIDQKD</sequence>
<dbReference type="PANTHER" id="PTHR43877">
    <property type="entry name" value="AMINOALKYLPHOSPHONATE N-ACETYLTRANSFERASE-RELATED-RELATED"/>
    <property type="match status" value="1"/>
</dbReference>
<organism evidence="4 5">
    <name type="scientific">Phototrophicus methaneseepsis</name>
    <dbReference type="NCBI Taxonomy" id="2710758"/>
    <lineage>
        <taxon>Bacteria</taxon>
        <taxon>Bacillati</taxon>
        <taxon>Chloroflexota</taxon>
        <taxon>Candidatus Thermofontia</taxon>
        <taxon>Phototrophicales</taxon>
        <taxon>Phototrophicaceae</taxon>
        <taxon>Phototrophicus</taxon>
    </lineage>
</organism>
<dbReference type="InterPro" id="IPR000182">
    <property type="entry name" value="GNAT_dom"/>
</dbReference>
<dbReference type="Proteomes" id="UP000594468">
    <property type="component" value="Chromosome"/>
</dbReference>
<evidence type="ECO:0000256" key="1">
    <source>
        <dbReference type="ARBA" id="ARBA00022679"/>
    </source>
</evidence>
<keyword evidence="2" id="KW-0012">Acyltransferase</keyword>
<evidence type="ECO:0000259" key="3">
    <source>
        <dbReference type="PROSITE" id="PS51186"/>
    </source>
</evidence>
<dbReference type="PROSITE" id="PS51186">
    <property type="entry name" value="GNAT"/>
    <property type="match status" value="2"/>
</dbReference>
<dbReference type="SUPFAM" id="SSF55729">
    <property type="entry name" value="Acyl-CoA N-acyltransferases (Nat)"/>
    <property type="match status" value="2"/>
</dbReference>
<feature type="domain" description="N-acetyltransferase" evidence="3">
    <location>
        <begin position="19"/>
        <end position="177"/>
    </location>
</feature>
<proteinExistence type="predicted"/>
<name>A0A7S8ID76_9CHLR</name>
<dbReference type="KEGG" id="pmet:G4Y79_21815"/>
<dbReference type="InterPro" id="IPR050832">
    <property type="entry name" value="Bact_Acetyltransf"/>
</dbReference>
<reference evidence="4 5" key="1">
    <citation type="submission" date="2020-02" db="EMBL/GenBank/DDBJ databases">
        <authorList>
            <person name="Zheng R.K."/>
            <person name="Sun C.M."/>
        </authorList>
    </citation>
    <scope>NUCLEOTIDE SEQUENCE [LARGE SCALE GENOMIC DNA]</scope>
    <source>
        <strain evidence="5">rifampicinis</strain>
    </source>
</reference>
<dbReference type="AlphaFoldDB" id="A0A7S8ID76"/>
<evidence type="ECO:0000313" key="5">
    <source>
        <dbReference type="Proteomes" id="UP000594468"/>
    </source>
</evidence>
<dbReference type="Pfam" id="PF00583">
    <property type="entry name" value="Acetyltransf_1"/>
    <property type="match status" value="2"/>
</dbReference>
<protein>
    <submittedName>
        <fullName evidence="4">GNAT family N-acetyltransferase</fullName>
    </submittedName>
</protein>
<gene>
    <name evidence="4" type="ORF">G4Y79_21815</name>
</gene>
<accession>A0A7S8ID76</accession>
<dbReference type="PANTHER" id="PTHR43877:SF2">
    <property type="entry name" value="AMINOALKYLPHOSPHONATE N-ACETYLTRANSFERASE-RELATED"/>
    <property type="match status" value="1"/>
</dbReference>
<dbReference type="Gene3D" id="3.40.630.30">
    <property type="match status" value="1"/>
</dbReference>
<keyword evidence="5" id="KW-1185">Reference proteome</keyword>
<evidence type="ECO:0000256" key="2">
    <source>
        <dbReference type="ARBA" id="ARBA00023315"/>
    </source>
</evidence>
<dbReference type="RefSeq" id="WP_195170359.1">
    <property type="nucleotide sequence ID" value="NZ_CP062983.1"/>
</dbReference>